<accession>A0A916SJR1</accession>
<feature type="region of interest" description="Disordered" evidence="1">
    <location>
        <begin position="1"/>
        <end position="27"/>
    </location>
</feature>
<sequence length="76" mass="9124">MHCAQPRNLRTGQRKRAGEERTKTGAAHKVRQLRAQFLKDQKRRRKFYIERFIPIRLMSNETLGEIPHLWSSAVHW</sequence>
<reference evidence="2" key="2">
    <citation type="submission" date="2020-09" db="EMBL/GenBank/DDBJ databases">
        <authorList>
            <person name="Sun Q."/>
            <person name="Zhou Y."/>
        </authorList>
    </citation>
    <scope>NUCLEOTIDE SEQUENCE</scope>
    <source>
        <strain evidence="2">CGMCC 1.15322</strain>
    </source>
</reference>
<reference evidence="2" key="1">
    <citation type="journal article" date="2014" name="Int. J. Syst. Evol. Microbiol.">
        <title>Complete genome sequence of Corynebacterium casei LMG S-19264T (=DSM 44701T), isolated from a smear-ripened cheese.</title>
        <authorList>
            <consortium name="US DOE Joint Genome Institute (JGI-PGF)"/>
            <person name="Walter F."/>
            <person name="Albersmeier A."/>
            <person name="Kalinowski J."/>
            <person name="Ruckert C."/>
        </authorList>
    </citation>
    <scope>NUCLEOTIDE SEQUENCE</scope>
    <source>
        <strain evidence="2">CGMCC 1.15322</strain>
    </source>
</reference>
<organism evidence="2 3">
    <name type="scientific">Polaromonas eurypsychrophila</name>
    <dbReference type="NCBI Taxonomy" id="1614635"/>
    <lineage>
        <taxon>Bacteria</taxon>
        <taxon>Pseudomonadati</taxon>
        <taxon>Pseudomonadota</taxon>
        <taxon>Betaproteobacteria</taxon>
        <taxon>Burkholderiales</taxon>
        <taxon>Comamonadaceae</taxon>
        <taxon>Polaromonas</taxon>
    </lineage>
</organism>
<protein>
    <submittedName>
        <fullName evidence="2">Uncharacterized protein</fullName>
    </submittedName>
</protein>
<dbReference type="Proteomes" id="UP000620596">
    <property type="component" value="Unassembled WGS sequence"/>
</dbReference>
<keyword evidence="3" id="KW-1185">Reference proteome</keyword>
<name>A0A916SJR1_9BURK</name>
<dbReference type="EMBL" id="BMIG01000007">
    <property type="protein sequence ID" value="GGB01084.1"/>
    <property type="molecule type" value="Genomic_DNA"/>
</dbReference>
<dbReference type="AlphaFoldDB" id="A0A916SJR1"/>
<evidence type="ECO:0000313" key="3">
    <source>
        <dbReference type="Proteomes" id="UP000620596"/>
    </source>
</evidence>
<comment type="caution">
    <text evidence="2">The sequence shown here is derived from an EMBL/GenBank/DDBJ whole genome shotgun (WGS) entry which is preliminary data.</text>
</comment>
<proteinExistence type="predicted"/>
<evidence type="ECO:0000256" key="1">
    <source>
        <dbReference type="SAM" id="MobiDB-lite"/>
    </source>
</evidence>
<evidence type="ECO:0000313" key="2">
    <source>
        <dbReference type="EMBL" id="GGB01084.1"/>
    </source>
</evidence>
<gene>
    <name evidence="2" type="ORF">GCM10011496_22500</name>
</gene>